<accession>A0AAV2Q8T4</accession>
<gene>
    <name evidence="8" type="ORF">MNOR_LOCUS8374</name>
</gene>
<dbReference type="AlphaFoldDB" id="A0AAV2Q8T4"/>
<feature type="domain" description="Cyclin-like" evidence="6">
    <location>
        <begin position="67"/>
        <end position="151"/>
    </location>
</feature>
<dbReference type="Pfam" id="PF02984">
    <property type="entry name" value="Cyclin_C"/>
    <property type="match status" value="1"/>
</dbReference>
<comment type="caution">
    <text evidence="8">The sequence shown here is derived from an EMBL/GenBank/DDBJ whole genome shotgun (WGS) entry which is preliminary data.</text>
</comment>
<sequence length="312" mass="34871">MEELLCAEPPAACSMDGRLAMDDQGLLADPRVLDNLLALQPHSMPTQNYFTHIQTDVAPYMRKVVTTWMLEVVEEQDCEDQVFHVAVNFLDRFLCTCVVQRTQLQLIGATCLLLASKLRACQALSVELLSYYTDYSVSPEEIKTYEILLVSKLGWELSPVTAIDFVDHLLVRVPGLRQDPNIRKHTTIFIAFATTEPEFVQVPPSGIAVAAIVAAVNGMYPHLGQDALNTLAQAVNLDAQRLQPFVQSIELMVQRESAVLPQPDAHPQVQQQQHQQQLQQQPSTPTSKHPPTSPMEFFDGNETPTDITDIHF</sequence>
<evidence type="ECO:0000313" key="9">
    <source>
        <dbReference type="Proteomes" id="UP001497623"/>
    </source>
</evidence>
<dbReference type="EMBL" id="CAXKWB010003885">
    <property type="protein sequence ID" value="CAL4070891.1"/>
    <property type="molecule type" value="Genomic_DNA"/>
</dbReference>
<dbReference type="Pfam" id="PF00134">
    <property type="entry name" value="Cyclin_N"/>
    <property type="match status" value="1"/>
</dbReference>
<evidence type="ECO:0000256" key="1">
    <source>
        <dbReference type="ARBA" id="ARBA00022618"/>
    </source>
</evidence>
<dbReference type="SMART" id="SM01332">
    <property type="entry name" value="Cyclin_C"/>
    <property type="match status" value="1"/>
</dbReference>
<dbReference type="SUPFAM" id="SSF47954">
    <property type="entry name" value="Cyclin-like"/>
    <property type="match status" value="1"/>
</dbReference>
<protein>
    <submittedName>
        <fullName evidence="8">Uncharacterized protein</fullName>
    </submittedName>
</protein>
<evidence type="ECO:0000256" key="5">
    <source>
        <dbReference type="SAM" id="MobiDB-lite"/>
    </source>
</evidence>
<comment type="similarity">
    <text evidence="4">Belongs to the cyclin family.</text>
</comment>
<proteinExistence type="inferred from homology"/>
<dbReference type="Proteomes" id="UP001497623">
    <property type="component" value="Unassembled WGS sequence"/>
</dbReference>
<evidence type="ECO:0000259" key="6">
    <source>
        <dbReference type="SMART" id="SM00385"/>
    </source>
</evidence>
<keyword evidence="9" id="KW-1185">Reference proteome</keyword>
<dbReference type="Gene3D" id="1.10.472.10">
    <property type="entry name" value="Cyclin-like"/>
    <property type="match status" value="2"/>
</dbReference>
<dbReference type="GO" id="GO:0000278">
    <property type="term" value="P:mitotic cell cycle"/>
    <property type="evidence" value="ECO:0007669"/>
    <property type="project" value="UniProtKB-ARBA"/>
</dbReference>
<dbReference type="InterPro" id="IPR013763">
    <property type="entry name" value="Cyclin-like_dom"/>
</dbReference>
<keyword evidence="2 4" id="KW-0195">Cyclin</keyword>
<dbReference type="PANTHER" id="PTHR10177">
    <property type="entry name" value="CYCLINS"/>
    <property type="match status" value="1"/>
</dbReference>
<feature type="compositionally biased region" description="Low complexity" evidence="5">
    <location>
        <begin position="263"/>
        <end position="290"/>
    </location>
</feature>
<evidence type="ECO:0000256" key="2">
    <source>
        <dbReference type="ARBA" id="ARBA00023127"/>
    </source>
</evidence>
<feature type="domain" description="Cyclin C-terminal" evidence="7">
    <location>
        <begin position="160"/>
        <end position="291"/>
    </location>
</feature>
<keyword evidence="1" id="KW-0132">Cell division</keyword>
<name>A0AAV2Q8T4_MEGNR</name>
<dbReference type="SMART" id="SM00385">
    <property type="entry name" value="CYCLIN"/>
    <property type="match status" value="1"/>
</dbReference>
<evidence type="ECO:0000259" key="7">
    <source>
        <dbReference type="SMART" id="SM01332"/>
    </source>
</evidence>
<dbReference type="InterPro" id="IPR036915">
    <property type="entry name" value="Cyclin-like_sf"/>
</dbReference>
<evidence type="ECO:0000256" key="4">
    <source>
        <dbReference type="RuleBase" id="RU000383"/>
    </source>
</evidence>
<dbReference type="InterPro" id="IPR048258">
    <property type="entry name" value="Cyclins_cyclin-box"/>
</dbReference>
<dbReference type="PROSITE" id="PS00292">
    <property type="entry name" value="CYCLINS"/>
    <property type="match status" value="1"/>
</dbReference>
<dbReference type="FunFam" id="1.10.472.10:FF:000003">
    <property type="entry name" value="G1/S-specific cyclin-D2"/>
    <property type="match status" value="1"/>
</dbReference>
<dbReference type="GO" id="GO:0051301">
    <property type="term" value="P:cell division"/>
    <property type="evidence" value="ECO:0007669"/>
    <property type="project" value="UniProtKB-KW"/>
</dbReference>
<dbReference type="InterPro" id="IPR039361">
    <property type="entry name" value="Cyclin"/>
</dbReference>
<evidence type="ECO:0000313" key="8">
    <source>
        <dbReference type="EMBL" id="CAL4070891.1"/>
    </source>
</evidence>
<reference evidence="8 9" key="1">
    <citation type="submission" date="2024-05" db="EMBL/GenBank/DDBJ databases">
        <authorList>
            <person name="Wallberg A."/>
        </authorList>
    </citation>
    <scope>NUCLEOTIDE SEQUENCE [LARGE SCALE GENOMIC DNA]</scope>
</reference>
<keyword evidence="3" id="KW-0131">Cell cycle</keyword>
<evidence type="ECO:0000256" key="3">
    <source>
        <dbReference type="ARBA" id="ARBA00023306"/>
    </source>
</evidence>
<dbReference type="InterPro" id="IPR004367">
    <property type="entry name" value="Cyclin_C-dom"/>
</dbReference>
<feature type="region of interest" description="Disordered" evidence="5">
    <location>
        <begin position="263"/>
        <end position="312"/>
    </location>
</feature>
<organism evidence="8 9">
    <name type="scientific">Meganyctiphanes norvegica</name>
    <name type="common">Northern krill</name>
    <name type="synonym">Thysanopoda norvegica</name>
    <dbReference type="NCBI Taxonomy" id="48144"/>
    <lineage>
        <taxon>Eukaryota</taxon>
        <taxon>Metazoa</taxon>
        <taxon>Ecdysozoa</taxon>
        <taxon>Arthropoda</taxon>
        <taxon>Crustacea</taxon>
        <taxon>Multicrustacea</taxon>
        <taxon>Malacostraca</taxon>
        <taxon>Eumalacostraca</taxon>
        <taxon>Eucarida</taxon>
        <taxon>Euphausiacea</taxon>
        <taxon>Euphausiidae</taxon>
        <taxon>Meganyctiphanes</taxon>
    </lineage>
</organism>
<dbReference type="InterPro" id="IPR006671">
    <property type="entry name" value="Cyclin_N"/>
</dbReference>